<feature type="region of interest" description="Disordered" evidence="1">
    <location>
        <begin position="563"/>
        <end position="596"/>
    </location>
</feature>
<feature type="compositionally biased region" description="Low complexity" evidence="1">
    <location>
        <begin position="407"/>
        <end position="426"/>
    </location>
</feature>
<feature type="region of interest" description="Disordered" evidence="1">
    <location>
        <begin position="222"/>
        <end position="241"/>
    </location>
</feature>
<feature type="region of interest" description="Disordered" evidence="1">
    <location>
        <begin position="118"/>
        <end position="142"/>
    </location>
</feature>
<protein>
    <submittedName>
        <fullName evidence="2">Uncharacterized protein</fullName>
    </submittedName>
</protein>
<dbReference type="RefSeq" id="XP_033654744.1">
    <property type="nucleotide sequence ID" value="XM_033799729.1"/>
</dbReference>
<dbReference type="AlphaFoldDB" id="A0A6A6JLU4"/>
<gene>
    <name evidence="2" type="ORF">EI97DRAFT_441950</name>
</gene>
<name>A0A6A6JLU4_WESOR</name>
<accession>A0A6A6JLU4</accession>
<evidence type="ECO:0000256" key="1">
    <source>
        <dbReference type="SAM" id="MobiDB-lite"/>
    </source>
</evidence>
<evidence type="ECO:0000313" key="2">
    <source>
        <dbReference type="EMBL" id="KAF2277205.1"/>
    </source>
</evidence>
<proteinExistence type="predicted"/>
<reference evidence="2" key="1">
    <citation type="journal article" date="2020" name="Stud. Mycol.">
        <title>101 Dothideomycetes genomes: a test case for predicting lifestyles and emergence of pathogens.</title>
        <authorList>
            <person name="Haridas S."/>
            <person name="Albert R."/>
            <person name="Binder M."/>
            <person name="Bloem J."/>
            <person name="Labutti K."/>
            <person name="Salamov A."/>
            <person name="Andreopoulos B."/>
            <person name="Baker S."/>
            <person name="Barry K."/>
            <person name="Bills G."/>
            <person name="Bluhm B."/>
            <person name="Cannon C."/>
            <person name="Castanera R."/>
            <person name="Culley D."/>
            <person name="Daum C."/>
            <person name="Ezra D."/>
            <person name="Gonzalez J."/>
            <person name="Henrissat B."/>
            <person name="Kuo A."/>
            <person name="Liang C."/>
            <person name="Lipzen A."/>
            <person name="Lutzoni F."/>
            <person name="Magnuson J."/>
            <person name="Mondo S."/>
            <person name="Nolan M."/>
            <person name="Ohm R."/>
            <person name="Pangilinan J."/>
            <person name="Park H.-J."/>
            <person name="Ramirez L."/>
            <person name="Alfaro M."/>
            <person name="Sun H."/>
            <person name="Tritt A."/>
            <person name="Yoshinaga Y."/>
            <person name="Zwiers L.-H."/>
            <person name="Turgeon B."/>
            <person name="Goodwin S."/>
            <person name="Spatafora J."/>
            <person name="Crous P."/>
            <person name="Grigoriev I."/>
        </authorList>
    </citation>
    <scope>NUCLEOTIDE SEQUENCE</scope>
    <source>
        <strain evidence="2">CBS 379.55</strain>
    </source>
</reference>
<organism evidence="2 3">
    <name type="scientific">Westerdykella ornata</name>
    <dbReference type="NCBI Taxonomy" id="318751"/>
    <lineage>
        <taxon>Eukaryota</taxon>
        <taxon>Fungi</taxon>
        <taxon>Dikarya</taxon>
        <taxon>Ascomycota</taxon>
        <taxon>Pezizomycotina</taxon>
        <taxon>Dothideomycetes</taxon>
        <taxon>Pleosporomycetidae</taxon>
        <taxon>Pleosporales</taxon>
        <taxon>Sporormiaceae</taxon>
        <taxon>Westerdykella</taxon>
    </lineage>
</organism>
<keyword evidence="3" id="KW-1185">Reference proteome</keyword>
<feature type="compositionally biased region" description="Basic and acidic residues" evidence="1">
    <location>
        <begin position="47"/>
        <end position="56"/>
    </location>
</feature>
<feature type="compositionally biased region" description="Polar residues" evidence="1">
    <location>
        <begin position="222"/>
        <end position="236"/>
    </location>
</feature>
<feature type="region of interest" description="Disordered" evidence="1">
    <location>
        <begin position="407"/>
        <end position="435"/>
    </location>
</feature>
<evidence type="ECO:0000313" key="3">
    <source>
        <dbReference type="Proteomes" id="UP000800097"/>
    </source>
</evidence>
<feature type="region of interest" description="Disordered" evidence="1">
    <location>
        <begin position="41"/>
        <end position="87"/>
    </location>
</feature>
<dbReference type="EMBL" id="ML986491">
    <property type="protein sequence ID" value="KAF2277205.1"/>
    <property type="molecule type" value="Genomic_DNA"/>
</dbReference>
<sequence length="772" mass="84613">MKPEALNKTASLKVRVPDRTRFVQRCSLGFHDVLNQFNTKTQTGRKRVQEELDGSRARHFGKPYEGLSSYETQEDEDTDSDFSDTESYYTTSSNVDLTFGDAAERYGPLDVRSYGVSHTMDKGGSSGSSGIDSDTVSDGDTESTMASIVGIRTEEDAFKHDATNVGCVETDCKDCQPQNHDSSKNEAAHLHPRNERPITMEKVLGPSSSCFTRLYGTTPSVRPNTPASCWPSTQKPSADPPTIFGPKDTDTAHLEFEILDEWSGPRALVLESLEYGTSSRLEIHISKGLHVVAPGAKSKVHNMVSDSPLVKLILALKIIGENSGPFYRRFQNVRYGSSGKLKVDVLPGFRVAVTSPSSSEEREETIASMPGASPLTVGDPWNSLFQGLNSMSAECAAPTSDEATALVASSSPLVSSQQPVSPDDSSCPASHSSDTMHDVAAAQGAKLKANRADRWLLSVLRCKDWRRAFDTWRELHLGNCLHFECRSLHQSGMGSYSSLVPTCVDFRRGLMARTIFHIKTCHKCGAQRVPTPLCTKSTGAENPPCIQLSSQLDSLRSSKEALDSDSETCIPSDPDPFPSSKGVWDSDSNTQVRSDPDLLQSPIGISICNSSEPARFRQTVIEPLRKIAPEEQLSSLGLDPPERSQLIGSPNVNWQEAVYDSPCPENCNELPCFKERDGVNLLSAPCSIRSRSPYPSVTAPLPNTNNTNPCDRMKVRIRRATHKIASAALVRESKAALAALKWKGRRVFNKVMLMLGIKEVKYYEALLKEWAV</sequence>
<dbReference type="GeneID" id="54552904"/>
<dbReference type="Proteomes" id="UP000800097">
    <property type="component" value="Unassembled WGS sequence"/>
</dbReference>
<feature type="compositionally biased region" description="Acidic residues" evidence="1">
    <location>
        <begin position="72"/>
        <end position="84"/>
    </location>
</feature>